<dbReference type="EMBL" id="LDRT01000010">
    <property type="protein sequence ID" value="KTR96477.1"/>
    <property type="molecule type" value="Genomic_DNA"/>
</dbReference>
<sequence length="373" mass="40015">MEPDWSLWVHDAKTGEPIRRLDPEGECPFSASVAGDGESKVTIVVNDAGYPWAPGEIADLFKPNDRLLVRWWGVNGGAHPGDLPFFAHKIDSWDYPLDEGKVTAYAIDLLTESKWRMVDGVGADKYSTLTITNRDAAGAVAQTIARMMQWWGPAGMYPIDLPADNPGTFSGSYPFWKGYSIYEILTEIKQAMGVEIYLRPYATAGGGVRFQTRVAPRVTIGSTLFHLDAARSPVAGITYRVDGSQQVTGLQGIGNGTGEDQETAAAGGVITIPIRDTKKSFDDLSGAALQQAVSAHYAANVEPIVQWDVGGFTIGDEYPPDVVGAASVLQIEVPTNADGSPFDPVIPAGIHTLRVVKVSGGNGRQLKPEVQLA</sequence>
<dbReference type="PATRIC" id="fig|2033.6.peg.82"/>
<dbReference type="Proteomes" id="UP000075025">
    <property type="component" value="Unassembled WGS sequence"/>
</dbReference>
<comment type="caution">
    <text evidence="1">The sequence shown here is derived from an EMBL/GenBank/DDBJ whole genome shotgun (WGS) entry which is preliminary data.</text>
</comment>
<accession>A0A147F155</accession>
<evidence type="ECO:0000313" key="2">
    <source>
        <dbReference type="Proteomes" id="UP000075025"/>
    </source>
</evidence>
<dbReference type="RefSeq" id="WP_058622441.1">
    <property type="nucleotide sequence ID" value="NZ_LDRT01000010.1"/>
</dbReference>
<dbReference type="AlphaFoldDB" id="A0A147F155"/>
<proteinExistence type="predicted"/>
<dbReference type="OrthoDB" id="3231936at2"/>
<organism evidence="1 2">
    <name type="scientific">Microbacterium testaceum</name>
    <name type="common">Aureobacterium testaceum</name>
    <name type="synonym">Brevibacterium testaceum</name>
    <dbReference type="NCBI Taxonomy" id="2033"/>
    <lineage>
        <taxon>Bacteria</taxon>
        <taxon>Bacillati</taxon>
        <taxon>Actinomycetota</taxon>
        <taxon>Actinomycetes</taxon>
        <taxon>Micrococcales</taxon>
        <taxon>Microbacteriaceae</taxon>
        <taxon>Microbacterium</taxon>
    </lineage>
</organism>
<name>A0A147F155_MICTE</name>
<evidence type="ECO:0000313" key="1">
    <source>
        <dbReference type="EMBL" id="KTR96477.1"/>
    </source>
</evidence>
<gene>
    <name evidence="1" type="ORF">NS220_02040</name>
</gene>
<protein>
    <submittedName>
        <fullName evidence="1">Uncharacterized protein</fullName>
    </submittedName>
</protein>
<reference evidence="1 2" key="1">
    <citation type="journal article" date="2016" name="Front. Microbiol.">
        <title>Genomic Resource of Rice Seed Associated Bacteria.</title>
        <authorList>
            <person name="Midha S."/>
            <person name="Bansal K."/>
            <person name="Sharma S."/>
            <person name="Kumar N."/>
            <person name="Patil P.P."/>
            <person name="Chaudhry V."/>
            <person name="Patil P.B."/>
        </authorList>
    </citation>
    <scope>NUCLEOTIDE SEQUENCE [LARGE SCALE GENOMIC DNA]</scope>
    <source>
        <strain evidence="1 2">NS220</strain>
    </source>
</reference>